<dbReference type="SUPFAM" id="SSF53474">
    <property type="entry name" value="alpha/beta-Hydrolases"/>
    <property type="match status" value="1"/>
</dbReference>
<dbReference type="AlphaFoldDB" id="X1S2F4"/>
<evidence type="ECO:0000313" key="2">
    <source>
        <dbReference type="EMBL" id="GAI73356.1"/>
    </source>
</evidence>
<dbReference type="EMBL" id="BARW01012750">
    <property type="protein sequence ID" value="GAI73356.1"/>
    <property type="molecule type" value="Genomic_DNA"/>
</dbReference>
<dbReference type="Gene3D" id="3.40.50.1820">
    <property type="entry name" value="alpha/beta hydrolase"/>
    <property type="match status" value="1"/>
</dbReference>
<gene>
    <name evidence="2" type="ORF">S12H4_23832</name>
</gene>
<keyword evidence="1" id="KW-0472">Membrane</keyword>
<feature type="non-terminal residue" evidence="2">
    <location>
        <position position="1"/>
    </location>
</feature>
<proteinExistence type="predicted"/>
<keyword evidence="1" id="KW-1133">Transmembrane helix</keyword>
<evidence type="ECO:0008006" key="3">
    <source>
        <dbReference type="Google" id="ProtNLM"/>
    </source>
</evidence>
<keyword evidence="1" id="KW-0812">Transmembrane</keyword>
<protein>
    <recommendedName>
        <fullName evidence="3">Serine aminopeptidase S33 domain-containing protein</fullName>
    </recommendedName>
</protein>
<feature type="transmembrane region" description="Helical" evidence="1">
    <location>
        <begin position="73"/>
        <end position="93"/>
    </location>
</feature>
<name>X1S2F4_9ZZZZ</name>
<feature type="transmembrane region" description="Helical" evidence="1">
    <location>
        <begin position="41"/>
        <end position="61"/>
    </location>
</feature>
<reference evidence="2" key="1">
    <citation type="journal article" date="2014" name="Front. Microbiol.">
        <title>High frequency of phylogenetically diverse reductive dehalogenase-homologous genes in deep subseafloor sedimentary metagenomes.</title>
        <authorList>
            <person name="Kawai M."/>
            <person name="Futagami T."/>
            <person name="Toyoda A."/>
            <person name="Takaki Y."/>
            <person name="Nishi S."/>
            <person name="Hori S."/>
            <person name="Arai W."/>
            <person name="Tsubouchi T."/>
            <person name="Morono Y."/>
            <person name="Uchiyama I."/>
            <person name="Ito T."/>
            <person name="Fujiyama A."/>
            <person name="Inagaki F."/>
            <person name="Takami H."/>
        </authorList>
    </citation>
    <scope>NUCLEOTIDE SEQUENCE</scope>
    <source>
        <strain evidence="2">Expedition CK06-06</strain>
    </source>
</reference>
<accession>X1S2F4</accession>
<dbReference type="InterPro" id="IPR029058">
    <property type="entry name" value="AB_hydrolase_fold"/>
</dbReference>
<sequence>YDVMGILLKGHGTKLDDLDDVSWEEWIGNIQETYDEYTSKYSNIFVGGISMGGALALYSSTQMKFKAIFTISAFYHLSKTLSFTTCFLSLFGVHRQRSKARIKWYVENNLFSYSEDSFSAARQLYKMLKALHRKIDEVNVPVLMIQLM</sequence>
<evidence type="ECO:0000256" key="1">
    <source>
        <dbReference type="SAM" id="Phobius"/>
    </source>
</evidence>
<organism evidence="2">
    <name type="scientific">marine sediment metagenome</name>
    <dbReference type="NCBI Taxonomy" id="412755"/>
    <lineage>
        <taxon>unclassified sequences</taxon>
        <taxon>metagenomes</taxon>
        <taxon>ecological metagenomes</taxon>
    </lineage>
</organism>
<comment type="caution">
    <text evidence="2">The sequence shown here is derived from an EMBL/GenBank/DDBJ whole genome shotgun (WGS) entry which is preliminary data.</text>
</comment>